<organism evidence="2 3">
    <name type="scientific">Tanacetum coccineum</name>
    <dbReference type="NCBI Taxonomy" id="301880"/>
    <lineage>
        <taxon>Eukaryota</taxon>
        <taxon>Viridiplantae</taxon>
        <taxon>Streptophyta</taxon>
        <taxon>Embryophyta</taxon>
        <taxon>Tracheophyta</taxon>
        <taxon>Spermatophyta</taxon>
        <taxon>Magnoliopsida</taxon>
        <taxon>eudicotyledons</taxon>
        <taxon>Gunneridae</taxon>
        <taxon>Pentapetalae</taxon>
        <taxon>asterids</taxon>
        <taxon>campanulids</taxon>
        <taxon>Asterales</taxon>
        <taxon>Asteraceae</taxon>
        <taxon>Asteroideae</taxon>
        <taxon>Anthemideae</taxon>
        <taxon>Anthemidinae</taxon>
        <taxon>Tanacetum</taxon>
    </lineage>
</organism>
<reference evidence="2" key="1">
    <citation type="journal article" date="2022" name="Int. J. Mol. Sci.">
        <title>Draft Genome of Tanacetum Coccineum: Genomic Comparison of Closely Related Tanacetum-Family Plants.</title>
        <authorList>
            <person name="Yamashiro T."/>
            <person name="Shiraishi A."/>
            <person name="Nakayama K."/>
            <person name="Satake H."/>
        </authorList>
    </citation>
    <scope>NUCLEOTIDE SEQUENCE</scope>
</reference>
<evidence type="ECO:0000256" key="1">
    <source>
        <dbReference type="SAM" id="MobiDB-lite"/>
    </source>
</evidence>
<reference evidence="2" key="2">
    <citation type="submission" date="2022-01" db="EMBL/GenBank/DDBJ databases">
        <authorList>
            <person name="Yamashiro T."/>
            <person name="Shiraishi A."/>
            <person name="Satake H."/>
            <person name="Nakayama K."/>
        </authorList>
    </citation>
    <scope>NUCLEOTIDE SEQUENCE</scope>
</reference>
<gene>
    <name evidence="2" type="ORF">Tco_0878909</name>
</gene>
<protein>
    <submittedName>
        <fullName evidence="2">Uncharacterized protein</fullName>
    </submittedName>
</protein>
<feature type="compositionally biased region" description="Low complexity" evidence="1">
    <location>
        <begin position="229"/>
        <end position="246"/>
    </location>
</feature>
<sequence length="667" mass="76452">MFVVVHVQRFLNVSLKTSHLLAVKRIFRYLKGKPSLGLWYSKDSPLELVAYTDSDYAGATQDRKSTTGGCSLDTKLTAGLWDKTISVILVTPNDALFEGRNVVCSSSVGFNTTQQMVISSPCLIDIKNWLVQSKRLLARLEFCDKHNMAAFLDKSTGSEGFHQVIDFLSQSHISYALTKKPEIYISFIKQFWRTAEASTDTDGEVTITAIIDGQSKAITEASLRSLKITSSPSLSSEPSTEPTFEPQPSPDAEYHVPTPNESPLHAVHSHGSDEGSLKLIELTNLVTKLSERIGVLEDDLKKTKQTYSSAFTKLILRIKKLESKVKTGKARKGARIVLLEDEEDDSSKQGRIDEDLNTYFAQDDEVVHDQDIIAKEVTRNSTRVFTVSNWPLINLVLARETHSTADRVVYGRRNKETRKDKGKANQSQIARDEEIARQLLALDEERVTTETKTTKDIDWNDPSVQKYWDKKNKPKSEAQARKNMIVYLKNQSNYKMKDFEGMSYDEIRPIFEKIWDFNHNFVPMDLEIDKEKKKPAESQEIEIEQIKKDTTGKRKKSLPRKRTRSSTKKQKVELDDEKEDLKGYLDIVPREDVAVDVDFLSTKYPIVDWKTYTLSENFMYYKIIRGDGSSKNYKILSEMLYDFDRQDVVELYRLVKERYSSLKTRRI</sequence>
<proteinExistence type="predicted"/>
<dbReference type="PANTHER" id="PTHR11439:SF495">
    <property type="entry name" value="REVERSE TRANSCRIPTASE, RNA-DEPENDENT DNA POLYMERASE-RELATED"/>
    <property type="match status" value="1"/>
</dbReference>
<evidence type="ECO:0000313" key="2">
    <source>
        <dbReference type="EMBL" id="GJT20203.1"/>
    </source>
</evidence>
<name>A0ABQ5C2E1_9ASTR</name>
<keyword evidence="3" id="KW-1185">Reference proteome</keyword>
<accession>A0ABQ5C2E1</accession>
<feature type="region of interest" description="Disordered" evidence="1">
    <location>
        <begin position="229"/>
        <end position="254"/>
    </location>
</feature>
<feature type="region of interest" description="Disordered" evidence="1">
    <location>
        <begin position="533"/>
        <end position="573"/>
    </location>
</feature>
<dbReference type="PANTHER" id="PTHR11439">
    <property type="entry name" value="GAG-POL-RELATED RETROTRANSPOSON"/>
    <property type="match status" value="1"/>
</dbReference>
<dbReference type="EMBL" id="BQNB010013782">
    <property type="protein sequence ID" value="GJT20203.1"/>
    <property type="molecule type" value="Genomic_DNA"/>
</dbReference>
<feature type="compositionally biased region" description="Basic residues" evidence="1">
    <location>
        <begin position="553"/>
        <end position="569"/>
    </location>
</feature>
<evidence type="ECO:0000313" key="3">
    <source>
        <dbReference type="Proteomes" id="UP001151760"/>
    </source>
</evidence>
<comment type="caution">
    <text evidence="2">The sequence shown here is derived from an EMBL/GenBank/DDBJ whole genome shotgun (WGS) entry which is preliminary data.</text>
</comment>
<dbReference type="Proteomes" id="UP001151760">
    <property type="component" value="Unassembled WGS sequence"/>
</dbReference>